<evidence type="ECO:0000313" key="2">
    <source>
        <dbReference type="Proteomes" id="UP000027850"/>
    </source>
</evidence>
<reference evidence="1 2" key="1">
    <citation type="submission" date="2014-04" db="EMBL/GenBank/DDBJ databases">
        <authorList>
            <person name="Sears C."/>
            <person name="Carroll K."/>
            <person name="Sack B.R."/>
            <person name="Qadri F."/>
            <person name="Myers L.L."/>
            <person name="Chung G.-T."/>
            <person name="Escheverria P."/>
            <person name="Fraser C.M."/>
            <person name="Sadzewicz L."/>
            <person name="Shefchek K.A."/>
            <person name="Tallon L."/>
            <person name="Das S.P."/>
            <person name="Daugherty S."/>
            <person name="Mongodin E.F."/>
        </authorList>
    </citation>
    <scope>NUCLEOTIDE SEQUENCE [LARGE SCALE GENOMIC DNA]</scope>
    <source>
        <strain evidence="1 2">3776 D15 i</strain>
    </source>
</reference>
<feature type="non-terminal residue" evidence="1">
    <location>
        <position position="1"/>
    </location>
</feature>
<protein>
    <submittedName>
        <fullName evidence="1">Uncharacterized protein</fullName>
    </submittedName>
</protein>
<organism evidence="1 2">
    <name type="scientific">Parabacteroides distasonis str. 3776 D15 i</name>
    <dbReference type="NCBI Taxonomy" id="1339342"/>
    <lineage>
        <taxon>Bacteria</taxon>
        <taxon>Pseudomonadati</taxon>
        <taxon>Bacteroidota</taxon>
        <taxon>Bacteroidia</taxon>
        <taxon>Bacteroidales</taxon>
        <taxon>Tannerellaceae</taxon>
        <taxon>Parabacteroides</taxon>
    </lineage>
</organism>
<comment type="caution">
    <text evidence="1">The sequence shown here is derived from an EMBL/GenBank/DDBJ whole genome shotgun (WGS) entry which is preliminary data.</text>
</comment>
<name>A0AB34LHC2_PARDI</name>
<dbReference type="EMBL" id="JNHK01000049">
    <property type="protein sequence ID" value="KDS40033.1"/>
    <property type="molecule type" value="Genomic_DNA"/>
</dbReference>
<gene>
    <name evidence="1" type="ORF">M091_3979</name>
</gene>
<proteinExistence type="predicted"/>
<evidence type="ECO:0000313" key="1">
    <source>
        <dbReference type="EMBL" id="KDS40033.1"/>
    </source>
</evidence>
<dbReference type="AlphaFoldDB" id="A0AB34LHC2"/>
<sequence length="50" mass="5919">IFHTFVTLEFDTDDLSACGIDSFRGVLPHFPVFIYRFFFDIFYLIGIHDL</sequence>
<dbReference type="Proteomes" id="UP000027850">
    <property type="component" value="Unassembled WGS sequence"/>
</dbReference>
<accession>A0AB34LHC2</accession>